<evidence type="ECO:0000256" key="11">
    <source>
        <dbReference type="ARBA" id="ARBA00023310"/>
    </source>
</evidence>
<keyword evidence="4 15" id="KW-1003">Cell membrane</keyword>
<keyword evidence="8 15" id="KW-1133">Transmembrane helix</keyword>
<comment type="function">
    <text evidence="13">Component of the F(0) channel, it forms part of the peripheral stalk, linking F(1) to F(0). The b'-subunit is a diverged and duplicated form of b found in plants and photosynthetic bacteria.</text>
</comment>
<keyword evidence="3 15" id="KW-0813">Transport</keyword>
<comment type="subunit">
    <text evidence="14 15">F-type ATPases have 2 components, F(1) - the catalytic core - and F(0) - the membrane proton channel. F(1) has five subunits: alpha(3), beta(3), gamma(1), delta(1), epsilon(1). F(0) has three main subunits: a(1), b(2) and c(10-14). The alpha and beta chains form an alternating ring which encloses part of the gamma chain. F(1) is attached to F(0) by a central stalk formed by the gamma and epsilon chains, while a peripheral stalk is formed by the delta and b chains.</text>
</comment>
<dbReference type="OrthoDB" id="9805716at2"/>
<evidence type="ECO:0000256" key="16">
    <source>
        <dbReference type="RuleBase" id="RU003848"/>
    </source>
</evidence>
<evidence type="ECO:0000256" key="1">
    <source>
        <dbReference type="ARBA" id="ARBA00004377"/>
    </source>
</evidence>
<comment type="subcellular location">
    <subcellularLocation>
        <location evidence="1">Cell inner membrane</location>
        <topology evidence="1">Single-pass membrane protein</topology>
    </subcellularLocation>
    <subcellularLocation>
        <location evidence="15">Cell membrane</location>
        <topology evidence="15">Single-pass membrane protein</topology>
    </subcellularLocation>
</comment>
<dbReference type="PANTHER" id="PTHR33445">
    <property type="entry name" value="ATP SYNTHASE SUBUNIT B', CHLOROPLASTIC"/>
    <property type="match status" value="1"/>
</dbReference>
<organism evidence="18 19">
    <name type="scientific">Methyloceanibacter marginalis</name>
    <dbReference type="NCBI Taxonomy" id="1774971"/>
    <lineage>
        <taxon>Bacteria</taxon>
        <taxon>Pseudomonadati</taxon>
        <taxon>Pseudomonadota</taxon>
        <taxon>Alphaproteobacteria</taxon>
        <taxon>Hyphomicrobiales</taxon>
        <taxon>Hyphomicrobiaceae</taxon>
        <taxon>Methyloceanibacter</taxon>
    </lineage>
</organism>
<evidence type="ECO:0000256" key="13">
    <source>
        <dbReference type="ARBA" id="ARBA00025614"/>
    </source>
</evidence>
<dbReference type="AlphaFoldDB" id="A0A1E3WB04"/>
<dbReference type="PANTHER" id="PTHR33445:SF1">
    <property type="entry name" value="ATP SYNTHASE SUBUNIT B"/>
    <property type="match status" value="1"/>
</dbReference>
<comment type="caution">
    <text evidence="18">The sequence shown here is derived from an EMBL/GenBank/DDBJ whole genome shotgun (WGS) entry which is preliminary data.</text>
</comment>
<evidence type="ECO:0000313" key="19">
    <source>
        <dbReference type="Proteomes" id="UP000095042"/>
    </source>
</evidence>
<dbReference type="HAMAP" id="MF_01398">
    <property type="entry name" value="ATP_synth_b_bprime"/>
    <property type="match status" value="1"/>
</dbReference>
<gene>
    <name evidence="15" type="primary">atpF</name>
    <name evidence="18" type="ORF">AUC71_13855</name>
</gene>
<evidence type="ECO:0000256" key="15">
    <source>
        <dbReference type="HAMAP-Rule" id="MF_01398"/>
    </source>
</evidence>
<proteinExistence type="inferred from homology"/>
<keyword evidence="10 15" id="KW-0472">Membrane</keyword>
<name>A0A1E3WB04_9HYPH</name>
<comment type="function">
    <text evidence="12 15">F(1)F(0) ATP synthase produces ATP from ADP in the presence of a proton or sodium gradient. F-type ATPases consist of two structural domains, F(1) containing the extramembraneous catalytic core and F(0) containing the membrane proton channel, linked together by a central stalk and a peripheral stalk. During catalysis, ATP synthesis in the catalytic domain of F(1) is coupled via a rotary mechanism of the central stalk subunits to proton translocation.</text>
</comment>
<keyword evidence="17" id="KW-0175">Coiled coil</keyword>
<reference evidence="18 19" key="1">
    <citation type="journal article" date="2016" name="Environ. Microbiol.">
        <title>New Methyloceanibacter diversity from North Sea sediments includes methanotroph containing solely the soluble methane monooxygenase.</title>
        <authorList>
            <person name="Vekeman B."/>
            <person name="Kerckhof F.M."/>
            <person name="Cremers G."/>
            <person name="de Vos P."/>
            <person name="Vandamme P."/>
            <person name="Boon N."/>
            <person name="Op den Camp H.J."/>
            <person name="Heylen K."/>
        </authorList>
    </citation>
    <scope>NUCLEOTIDE SEQUENCE [LARGE SCALE GENOMIC DNA]</scope>
    <source>
        <strain evidence="18 19">R-67177</strain>
    </source>
</reference>
<evidence type="ECO:0000256" key="3">
    <source>
        <dbReference type="ARBA" id="ARBA00022448"/>
    </source>
</evidence>
<keyword evidence="11 15" id="KW-0066">ATP synthesis</keyword>
<dbReference type="GO" id="GO:0045259">
    <property type="term" value="C:proton-transporting ATP synthase complex"/>
    <property type="evidence" value="ECO:0007669"/>
    <property type="project" value="UniProtKB-KW"/>
</dbReference>
<dbReference type="GO" id="GO:0046961">
    <property type="term" value="F:proton-transporting ATPase activity, rotational mechanism"/>
    <property type="evidence" value="ECO:0007669"/>
    <property type="project" value="TreeGrafter"/>
</dbReference>
<feature type="transmembrane region" description="Helical" evidence="15">
    <location>
        <begin position="12"/>
        <end position="32"/>
    </location>
</feature>
<dbReference type="EMBL" id="LPWD01000247">
    <property type="protein sequence ID" value="ODS02702.1"/>
    <property type="molecule type" value="Genomic_DNA"/>
</dbReference>
<evidence type="ECO:0000256" key="8">
    <source>
        <dbReference type="ARBA" id="ARBA00022989"/>
    </source>
</evidence>
<evidence type="ECO:0000256" key="4">
    <source>
        <dbReference type="ARBA" id="ARBA00022475"/>
    </source>
</evidence>
<accession>A0A1E3WB04</accession>
<evidence type="ECO:0000256" key="17">
    <source>
        <dbReference type="SAM" id="Coils"/>
    </source>
</evidence>
<comment type="similarity">
    <text evidence="2 15 16">Belongs to the ATPase B chain family.</text>
</comment>
<evidence type="ECO:0000313" key="18">
    <source>
        <dbReference type="EMBL" id="ODS02702.1"/>
    </source>
</evidence>
<evidence type="ECO:0000256" key="10">
    <source>
        <dbReference type="ARBA" id="ARBA00023136"/>
    </source>
</evidence>
<dbReference type="InterPro" id="IPR002146">
    <property type="entry name" value="ATP_synth_b/b'su_bac/chlpt"/>
</dbReference>
<evidence type="ECO:0000256" key="2">
    <source>
        <dbReference type="ARBA" id="ARBA00005513"/>
    </source>
</evidence>
<evidence type="ECO:0000256" key="12">
    <source>
        <dbReference type="ARBA" id="ARBA00025198"/>
    </source>
</evidence>
<protein>
    <recommendedName>
        <fullName evidence="15">ATP synthase subunit b</fullName>
    </recommendedName>
    <alternativeName>
        <fullName evidence="15">ATP synthase F(0) sector subunit b</fullName>
    </alternativeName>
    <alternativeName>
        <fullName evidence="15">ATPase subunit I</fullName>
    </alternativeName>
    <alternativeName>
        <fullName evidence="15">F-type ATPase subunit b</fullName>
        <shortName evidence="15">F-ATPase subunit b</shortName>
    </alternativeName>
</protein>
<dbReference type="InterPro" id="IPR050059">
    <property type="entry name" value="ATP_synthase_B_chain"/>
</dbReference>
<dbReference type="RefSeq" id="WP_069624096.1">
    <property type="nucleotide sequence ID" value="NZ_LPWD01000247.1"/>
</dbReference>
<dbReference type="Proteomes" id="UP000095042">
    <property type="component" value="Unassembled WGS sequence"/>
</dbReference>
<dbReference type="CDD" id="cd06503">
    <property type="entry name" value="ATP-synt_Fo_b"/>
    <property type="match status" value="1"/>
</dbReference>
<evidence type="ECO:0000256" key="6">
    <source>
        <dbReference type="ARBA" id="ARBA00022692"/>
    </source>
</evidence>
<keyword evidence="19" id="KW-1185">Reference proteome</keyword>
<dbReference type="Gene3D" id="6.10.250.1580">
    <property type="match status" value="1"/>
</dbReference>
<keyword evidence="5 15" id="KW-0138">CF(0)</keyword>
<keyword evidence="7 15" id="KW-0375">Hydrogen ion transport</keyword>
<sequence>MPQLNPLDWGPQLVWLVLTFGILYLLMLWVALPRIGSVIEKRAAHISGDLATAEKFRRETEEAIAAYEQALAEAKQRAHTIVEEGRARLKAESDAERAKLEKELAVKSAEAEARIEKAKAAAMTEVNAVAMDVAADIVKQLIGTAPPKSDLEKAVIAARKA</sequence>
<feature type="coiled-coil region" evidence="17">
    <location>
        <begin position="50"/>
        <end position="121"/>
    </location>
</feature>
<evidence type="ECO:0000256" key="7">
    <source>
        <dbReference type="ARBA" id="ARBA00022781"/>
    </source>
</evidence>
<keyword evidence="6 15" id="KW-0812">Transmembrane</keyword>
<evidence type="ECO:0000256" key="14">
    <source>
        <dbReference type="ARBA" id="ARBA00025830"/>
    </source>
</evidence>
<dbReference type="GO" id="GO:0005886">
    <property type="term" value="C:plasma membrane"/>
    <property type="evidence" value="ECO:0007669"/>
    <property type="project" value="UniProtKB-SubCell"/>
</dbReference>
<evidence type="ECO:0000256" key="5">
    <source>
        <dbReference type="ARBA" id="ARBA00022547"/>
    </source>
</evidence>
<dbReference type="Pfam" id="PF00430">
    <property type="entry name" value="ATP-synt_B"/>
    <property type="match status" value="1"/>
</dbReference>
<dbReference type="GO" id="GO:0046933">
    <property type="term" value="F:proton-transporting ATP synthase activity, rotational mechanism"/>
    <property type="evidence" value="ECO:0007669"/>
    <property type="project" value="UniProtKB-UniRule"/>
</dbReference>
<keyword evidence="9 15" id="KW-0406">Ion transport</keyword>
<evidence type="ECO:0000256" key="9">
    <source>
        <dbReference type="ARBA" id="ARBA00023065"/>
    </source>
</evidence>